<keyword evidence="3" id="KW-1185">Reference proteome</keyword>
<sequence>MKMKQHHSPDPLAGWSGTSVHIMFFLTLLVILGSLWLSPVSTSCVCVLPGPLRAAGTSPASCAGSAWTSRIPSTTDWTSS</sequence>
<keyword evidence="1" id="KW-1133">Transmembrane helix</keyword>
<keyword evidence="1" id="KW-0472">Membrane</keyword>
<reference evidence="3" key="1">
    <citation type="submission" date="2016-05" db="EMBL/GenBank/DDBJ databases">
        <title>Comparative genomics of biotechnologically important yeasts.</title>
        <authorList>
            <consortium name="DOE Joint Genome Institute"/>
            <person name="Riley R."/>
            <person name="Haridas S."/>
            <person name="Wolfe K.H."/>
            <person name="Lopes M.R."/>
            <person name="Hittinger C.T."/>
            <person name="Goker M."/>
            <person name="Salamov A."/>
            <person name="Wisecaver J."/>
            <person name="Long T.M."/>
            <person name="Aerts A.L."/>
            <person name="Barry K."/>
            <person name="Choi C."/>
            <person name="Clum A."/>
            <person name="Coughlan A.Y."/>
            <person name="Deshpande S."/>
            <person name="Douglass A.P."/>
            <person name="Hanson S.J."/>
            <person name="Klenk H.-P."/>
            <person name="Labutti K."/>
            <person name="Lapidus A."/>
            <person name="Lindquist E."/>
            <person name="Lipzen A."/>
            <person name="Meier-Kolthoff J.P."/>
            <person name="Ohm R.A."/>
            <person name="Otillar R.P."/>
            <person name="Pangilinan J."/>
            <person name="Peng Y."/>
            <person name="Rokas A."/>
            <person name="Rosa C.A."/>
            <person name="Scheuner C."/>
            <person name="Sibirny A.A."/>
            <person name="Slot J.C."/>
            <person name="Stielow J.B."/>
            <person name="Sun H."/>
            <person name="Kurtzman C.P."/>
            <person name="Blackwell M."/>
            <person name="Grigoriev I.V."/>
            <person name="Jeffries T.W."/>
        </authorList>
    </citation>
    <scope>NUCLEOTIDE SEQUENCE [LARGE SCALE GENOMIC DNA]</scope>
    <source>
        <strain evidence="3">NRRL Y-12698</strain>
    </source>
</reference>
<evidence type="ECO:0000313" key="3">
    <source>
        <dbReference type="Proteomes" id="UP000094336"/>
    </source>
</evidence>
<gene>
    <name evidence="2" type="ORF">BABINDRAFT_100811</name>
</gene>
<dbReference type="Proteomes" id="UP000094336">
    <property type="component" value="Unassembled WGS sequence"/>
</dbReference>
<dbReference type="AlphaFoldDB" id="A0A1E3QIB4"/>
<keyword evidence="1" id="KW-0812">Transmembrane</keyword>
<name>A0A1E3QIB4_9ASCO</name>
<accession>A0A1E3QIB4</accession>
<feature type="transmembrane region" description="Helical" evidence="1">
    <location>
        <begin position="12"/>
        <end position="37"/>
    </location>
</feature>
<organism evidence="2 3">
    <name type="scientific">Babjeviella inositovora NRRL Y-12698</name>
    <dbReference type="NCBI Taxonomy" id="984486"/>
    <lineage>
        <taxon>Eukaryota</taxon>
        <taxon>Fungi</taxon>
        <taxon>Dikarya</taxon>
        <taxon>Ascomycota</taxon>
        <taxon>Saccharomycotina</taxon>
        <taxon>Pichiomycetes</taxon>
        <taxon>Serinales incertae sedis</taxon>
        <taxon>Babjeviella</taxon>
    </lineage>
</organism>
<dbReference type="GeneID" id="30144531"/>
<evidence type="ECO:0000313" key="2">
    <source>
        <dbReference type="EMBL" id="ODQ77380.1"/>
    </source>
</evidence>
<protein>
    <submittedName>
        <fullName evidence="2">Uncharacterized protein</fullName>
    </submittedName>
</protein>
<evidence type="ECO:0000256" key="1">
    <source>
        <dbReference type="SAM" id="Phobius"/>
    </source>
</evidence>
<dbReference type="RefSeq" id="XP_018982708.1">
    <property type="nucleotide sequence ID" value="XM_019126677.1"/>
</dbReference>
<dbReference type="EMBL" id="KV454441">
    <property type="protein sequence ID" value="ODQ77380.1"/>
    <property type="molecule type" value="Genomic_DNA"/>
</dbReference>
<proteinExistence type="predicted"/>